<evidence type="ECO:0000313" key="1">
    <source>
        <dbReference type="EMBL" id="TMS12791.1"/>
    </source>
</evidence>
<dbReference type="Proteomes" id="UP000793456">
    <property type="component" value="Chromosome XI"/>
</dbReference>
<evidence type="ECO:0000313" key="2">
    <source>
        <dbReference type="Proteomes" id="UP000793456"/>
    </source>
</evidence>
<name>A0ACD3QZY7_LARCR</name>
<comment type="caution">
    <text evidence="1">The sequence shown here is derived from an EMBL/GenBank/DDBJ whole genome shotgun (WGS) entry which is preliminary data.</text>
</comment>
<reference evidence="1" key="1">
    <citation type="submission" date="2018-11" db="EMBL/GenBank/DDBJ databases">
        <title>The sequence and de novo assembly of Larimichthys crocea genome using PacBio and Hi-C technologies.</title>
        <authorList>
            <person name="Xu P."/>
            <person name="Chen B."/>
            <person name="Zhou Z."/>
            <person name="Ke Q."/>
            <person name="Wu Y."/>
            <person name="Bai H."/>
            <person name="Pu F."/>
        </authorList>
    </citation>
    <scope>NUCLEOTIDE SEQUENCE</scope>
    <source>
        <tissue evidence="1">Muscle</tissue>
    </source>
</reference>
<dbReference type="EMBL" id="CM011684">
    <property type="protein sequence ID" value="TMS12791.1"/>
    <property type="molecule type" value="Genomic_DNA"/>
</dbReference>
<keyword evidence="2" id="KW-1185">Reference proteome</keyword>
<accession>A0ACD3QZY7</accession>
<gene>
    <name evidence="1" type="ORF">E3U43_017866</name>
</gene>
<organism evidence="1 2">
    <name type="scientific">Larimichthys crocea</name>
    <name type="common">Large yellow croaker</name>
    <name type="synonym">Pseudosciaena crocea</name>
    <dbReference type="NCBI Taxonomy" id="215358"/>
    <lineage>
        <taxon>Eukaryota</taxon>
        <taxon>Metazoa</taxon>
        <taxon>Chordata</taxon>
        <taxon>Craniata</taxon>
        <taxon>Vertebrata</taxon>
        <taxon>Euteleostomi</taxon>
        <taxon>Actinopterygii</taxon>
        <taxon>Neopterygii</taxon>
        <taxon>Teleostei</taxon>
        <taxon>Neoteleostei</taxon>
        <taxon>Acanthomorphata</taxon>
        <taxon>Eupercaria</taxon>
        <taxon>Sciaenidae</taxon>
        <taxon>Larimichthys</taxon>
    </lineage>
</organism>
<sequence>CLDSTREAGRLTNPRSDMESKGKEMADMLIQRGWIERCHWLDESRCLVPSASKDLQYLVVLPEYTCDCVAASSGGLCKHLHIALEAAHQRGHDMRNLQDNIAEAVMMHGNVSVTNTTVFVQSTLSNSQCHRFCDYD</sequence>
<protein>
    <submittedName>
        <fullName evidence="1">Uncharacterized protein</fullName>
    </submittedName>
</protein>
<proteinExistence type="predicted"/>
<feature type="non-terminal residue" evidence="1">
    <location>
        <position position="1"/>
    </location>
</feature>